<dbReference type="RefSeq" id="XP_044561288.1">
    <property type="nucleotide sequence ID" value="XM_044707892.1"/>
</dbReference>
<dbReference type="Gene3D" id="2.60.120.260">
    <property type="entry name" value="Galactose-binding domain-like"/>
    <property type="match status" value="1"/>
</dbReference>
<dbReference type="EMBL" id="VFQX01000037">
    <property type="protein sequence ID" value="KAF0976575.1"/>
    <property type="molecule type" value="Genomic_DNA"/>
</dbReference>
<organism evidence="4 5">
    <name type="scientific">Naegleria fowleri</name>
    <name type="common">Brain eating amoeba</name>
    <dbReference type="NCBI Taxonomy" id="5763"/>
    <lineage>
        <taxon>Eukaryota</taxon>
        <taxon>Discoba</taxon>
        <taxon>Heterolobosea</taxon>
        <taxon>Tetramitia</taxon>
        <taxon>Eutetramitia</taxon>
        <taxon>Vahlkampfiidae</taxon>
        <taxon>Naegleria</taxon>
    </lineage>
</organism>
<dbReference type="Proteomes" id="UP000444721">
    <property type="component" value="Unassembled WGS sequence"/>
</dbReference>
<feature type="domain" description="BRCT" evidence="3">
    <location>
        <begin position="376"/>
        <end position="463"/>
    </location>
</feature>
<dbReference type="OrthoDB" id="25840at2759"/>
<dbReference type="SUPFAM" id="SSF52113">
    <property type="entry name" value="BRCT domain"/>
    <property type="match status" value="2"/>
</dbReference>
<dbReference type="GO" id="GO:0005634">
    <property type="term" value="C:nucleus"/>
    <property type="evidence" value="ECO:0007669"/>
    <property type="project" value="InterPro"/>
</dbReference>
<keyword evidence="5" id="KW-1185">Reference proteome</keyword>
<feature type="compositionally biased region" description="Acidic residues" evidence="2">
    <location>
        <begin position="332"/>
        <end position="348"/>
    </location>
</feature>
<evidence type="ECO:0000313" key="4">
    <source>
        <dbReference type="EMBL" id="KAF0976575.1"/>
    </source>
</evidence>
<dbReference type="VEuPathDB" id="AmoebaDB:NfTy_083270"/>
<dbReference type="Pfam" id="PF01834">
    <property type="entry name" value="XRCC1_N"/>
    <property type="match status" value="1"/>
</dbReference>
<dbReference type="PANTHER" id="PTHR11370:SF5">
    <property type="entry name" value="DNA REPAIR PROTEIN XRCC1"/>
    <property type="match status" value="1"/>
</dbReference>
<feature type="compositionally biased region" description="Basic and acidic residues" evidence="2">
    <location>
        <begin position="263"/>
        <end position="282"/>
    </location>
</feature>
<dbReference type="InterPro" id="IPR031916">
    <property type="entry name" value="LIG3_BRCT"/>
</dbReference>
<dbReference type="InterPro" id="IPR036420">
    <property type="entry name" value="BRCT_dom_sf"/>
</dbReference>
<dbReference type="InterPro" id="IPR008979">
    <property type="entry name" value="Galactose-bd-like_sf"/>
</dbReference>
<dbReference type="AlphaFoldDB" id="A0A6A5BT55"/>
<feature type="compositionally biased region" description="Basic residues" evidence="2">
    <location>
        <begin position="308"/>
        <end position="325"/>
    </location>
</feature>
<dbReference type="GO" id="GO:0003684">
    <property type="term" value="F:damaged DNA binding"/>
    <property type="evidence" value="ECO:0007669"/>
    <property type="project" value="InterPro"/>
</dbReference>
<dbReference type="PROSITE" id="PS50172">
    <property type="entry name" value="BRCT"/>
    <property type="match status" value="2"/>
</dbReference>
<feature type="compositionally biased region" description="Basic and acidic residues" evidence="2">
    <location>
        <begin position="514"/>
        <end position="543"/>
    </location>
</feature>
<dbReference type="InterPro" id="IPR002706">
    <property type="entry name" value="Xrcc1_N"/>
</dbReference>
<keyword evidence="1" id="KW-0175">Coiled coil</keyword>
<sequence length="813" mass="91496">MTKARLYLSGVERKDDQLDAFHSPENILLDDDSSFQTKEDTKTCFIYLDILDDTFKIDKVIVRNNGSALIEVCVSEESNGKFDESKSLVLLPTTPMLNFQDLKTKSKFTDLHIFNSKSLYRSALMRQDEKGFKGWKKIRIKLTSSYSGNYLGLTYFAVEKVDSETTSKMEESSTSLIKGATLDIPLLSDDDDVKDENPQEKFEQARKMAHTKLSASPSLDIKPNLPSAKLSVSSTEVKKRTLPSGITAKPTKSSSQTNDIDDSSEKTDTSKKRTRKKEESKKKPIKFKSIAGLDESDKSDSEKDQKKADKKKPTTRKKTTTRKKKYSSDPSNTDDEDKMIDDASDADENGNLAGFVVSNKTTIKDKRNLKDGPVTSKENVLVGCVIAISGIQNPERATIREKALEMGASYRPNVTSDTTHLVAAFVSDKGREAQKQGSKIVTKEWVYDCYSKLRRMNEKKYSLKKDDSLSDDEEAEASLGSDIDFELSEDSSEKDMEAEDGEYVPKRKKKKVSRKPEQKPEKKNESKPKNDKKPEKVVHDSSKDNSQTDVSSKNVTTSASAALPNDKPPTTSSPSITNEKSEAPPTQATTATSLSPPTTTLVNKCDLSSSEEQELLRFKKFFDDSPNMKKSFADFIREDIFGAAISCTREGDIMAFFEQWSLNTPSPKFLRSIAKLAMDDDETNKEELINSIDHLKNKMLQYINLNLSNKPIVADVDLEGPQAALPSFFEGCIVYFDPAVKNQRELRRYIIAYGGEIADDFSERRDDITHVIVNPDYDGNILYNDKRIVDWKWVQHSHRRQRKLNEEAYAVGD</sequence>
<dbReference type="SUPFAM" id="SSF49785">
    <property type="entry name" value="Galactose-binding domain-like"/>
    <property type="match status" value="1"/>
</dbReference>
<feature type="domain" description="BRCT" evidence="3">
    <location>
        <begin position="724"/>
        <end position="811"/>
    </location>
</feature>
<name>A0A6A5BT55_NAEFO</name>
<proteinExistence type="predicted"/>
<dbReference type="GO" id="GO:0000012">
    <property type="term" value="P:single strand break repair"/>
    <property type="evidence" value="ECO:0007669"/>
    <property type="project" value="InterPro"/>
</dbReference>
<dbReference type="Pfam" id="PF00533">
    <property type="entry name" value="BRCT"/>
    <property type="match status" value="1"/>
</dbReference>
<dbReference type="VEuPathDB" id="AmoebaDB:NF0032580"/>
<feature type="compositionally biased region" description="Polar residues" evidence="2">
    <location>
        <begin position="568"/>
        <end position="578"/>
    </location>
</feature>
<feature type="compositionally biased region" description="Acidic residues" evidence="2">
    <location>
        <begin position="483"/>
        <end position="502"/>
    </location>
</feature>
<feature type="compositionally biased region" description="Low complexity" evidence="2">
    <location>
        <begin position="583"/>
        <end position="601"/>
    </location>
</feature>
<feature type="coiled-coil region" evidence="1">
    <location>
        <begin position="678"/>
        <end position="705"/>
    </location>
</feature>
<dbReference type="GeneID" id="68111692"/>
<dbReference type="PANTHER" id="PTHR11370">
    <property type="entry name" value="DNA-REPAIR PROTEIN XRCC1"/>
    <property type="match status" value="1"/>
</dbReference>
<dbReference type="VEuPathDB" id="AmoebaDB:FDP41_004474"/>
<dbReference type="OMA" id="QDCAMED"/>
<gene>
    <name evidence="4" type="ORF">FDP41_004474</name>
</gene>
<feature type="region of interest" description="Disordered" evidence="2">
    <location>
        <begin position="207"/>
        <end position="351"/>
    </location>
</feature>
<accession>A0A6A5BT55</accession>
<evidence type="ECO:0000259" key="3">
    <source>
        <dbReference type="PROSITE" id="PS50172"/>
    </source>
</evidence>
<feature type="compositionally biased region" description="Basic and acidic residues" evidence="2">
    <location>
        <begin position="295"/>
        <end position="307"/>
    </location>
</feature>
<evidence type="ECO:0000256" key="1">
    <source>
        <dbReference type="SAM" id="Coils"/>
    </source>
</evidence>
<dbReference type="Pfam" id="PF16759">
    <property type="entry name" value="LIG3_BRCT"/>
    <property type="match status" value="1"/>
</dbReference>
<dbReference type="InterPro" id="IPR001357">
    <property type="entry name" value="BRCT_dom"/>
</dbReference>
<dbReference type="Gene3D" id="3.40.50.10190">
    <property type="entry name" value="BRCT domain"/>
    <property type="match status" value="2"/>
</dbReference>
<comment type="caution">
    <text evidence="4">The sequence shown here is derived from an EMBL/GenBank/DDBJ whole genome shotgun (WGS) entry which is preliminary data.</text>
</comment>
<evidence type="ECO:0000256" key="2">
    <source>
        <dbReference type="SAM" id="MobiDB-lite"/>
    </source>
</evidence>
<protein>
    <recommendedName>
        <fullName evidence="3">BRCT domain-containing protein</fullName>
    </recommendedName>
</protein>
<reference evidence="4 5" key="1">
    <citation type="journal article" date="2019" name="Sci. Rep.">
        <title>Nanopore sequencing improves the draft genome of the human pathogenic amoeba Naegleria fowleri.</title>
        <authorList>
            <person name="Liechti N."/>
            <person name="Schurch N."/>
            <person name="Bruggmann R."/>
            <person name="Wittwer M."/>
        </authorList>
    </citation>
    <scope>NUCLEOTIDE SEQUENCE [LARGE SCALE GENOMIC DNA]</scope>
    <source>
        <strain evidence="4 5">ATCC 30894</strain>
    </source>
</reference>
<feature type="region of interest" description="Disordered" evidence="2">
    <location>
        <begin position="460"/>
        <end position="601"/>
    </location>
</feature>
<evidence type="ECO:0000313" key="5">
    <source>
        <dbReference type="Proteomes" id="UP000444721"/>
    </source>
</evidence>
<dbReference type="SMART" id="SM00292">
    <property type="entry name" value="BRCT"/>
    <property type="match status" value="2"/>
</dbReference>
<feature type="compositionally biased region" description="Polar residues" evidence="2">
    <location>
        <begin position="544"/>
        <end position="560"/>
    </location>
</feature>